<keyword evidence="8" id="KW-0653">Protein transport</keyword>
<evidence type="ECO:0000256" key="10">
    <source>
        <dbReference type="SAM" id="Phobius"/>
    </source>
</evidence>
<evidence type="ECO:0000256" key="6">
    <source>
        <dbReference type="ARBA" id="ARBA00023136"/>
    </source>
</evidence>
<dbReference type="AlphaFoldDB" id="A0A9Q3ULH0"/>
<dbReference type="Pfam" id="PF01618">
    <property type="entry name" value="MotA_ExbB"/>
    <property type="match status" value="1"/>
</dbReference>
<feature type="transmembrane region" description="Helical" evidence="10">
    <location>
        <begin position="531"/>
        <end position="551"/>
    </location>
</feature>
<dbReference type="InterPro" id="IPR006558">
    <property type="entry name" value="LamG-like"/>
</dbReference>
<comment type="subcellular location">
    <subcellularLocation>
        <location evidence="1">Cell membrane</location>
        <topology evidence="1">Multi-pass membrane protein</topology>
    </subcellularLocation>
    <subcellularLocation>
        <location evidence="8">Membrane</location>
        <topology evidence="8">Multi-pass membrane protein</topology>
    </subcellularLocation>
</comment>
<gene>
    <name evidence="13" type="ORF">LL252_07370</name>
</gene>
<evidence type="ECO:0000256" key="11">
    <source>
        <dbReference type="SAM" id="SignalP"/>
    </source>
</evidence>
<reference evidence="13" key="1">
    <citation type="submission" date="2021-10" db="EMBL/GenBank/DDBJ databases">
        <title>The diversity and Nitrogen Metabolism of Culturable Nitrate-Utilizing Bacteria Within the Oxygen Minimum Zone of the Changjiang (Yangtze River)Estuary.</title>
        <authorList>
            <person name="Zhang D."/>
            <person name="Zheng J."/>
            <person name="Liu S."/>
            <person name="He W."/>
        </authorList>
    </citation>
    <scope>NUCLEOTIDE SEQUENCE</scope>
    <source>
        <strain evidence="13">FXH-223</strain>
    </source>
</reference>
<dbReference type="EMBL" id="JAJGNA010000006">
    <property type="protein sequence ID" value="MCC4308390.1"/>
    <property type="molecule type" value="Genomic_DNA"/>
</dbReference>
<evidence type="ECO:0000256" key="5">
    <source>
        <dbReference type="ARBA" id="ARBA00022989"/>
    </source>
</evidence>
<feature type="domain" description="LamG-like jellyroll fold" evidence="12">
    <location>
        <begin position="201"/>
        <end position="361"/>
    </location>
</feature>
<evidence type="ECO:0000256" key="3">
    <source>
        <dbReference type="ARBA" id="ARBA00022692"/>
    </source>
</evidence>
<evidence type="ECO:0000259" key="12">
    <source>
        <dbReference type="SMART" id="SM00560"/>
    </source>
</evidence>
<sequence>MRQRLLVFILSCLGALAPSLAQAWWQEDWSYRKQITIDTTSAGADIGEPVGRMPVLVRLHTGNFSFDGVRENGADIRFVSADDETVFNHRIESFDALLGVAYIWVDVPEVQGGARQDIWMYYGNAEAPAPGDSQIYDADYTGVYHFDGAPGATASDATAYGNDSDSPVPASTAGVIGQAARFSGEPLMLPAAPSLAIGAGGAFSFSAWIKAPQAAGEQALYLRRDAGNSLLIGIDNGVPFVTINGQRARAGQPLVADQWQHLAVTVGAQGVTLYLNGQPAGRMAVALPAFNGAAVLGGGPLGDQATVEPGAITDGTQGAGEDRSGELAAGAGAESEAPATAAGFIGAMDEVRLSRVERSPALIRASALSQGPRASLLTFGVDEEQSGFGFGALGFLLASVPVDAWVIIGVLAIMMLQTWVVMFQKFRQARRTDEANAEFREVFAGVGTRLEKLADDRALGERLEYSSLWRLYQVAVRELRIRREQGADTDRISSETLEAIRASMDAVRTNENRALGHRLGVLSNAIAGGPYIGLLGTVLGIMVVFLGTAMAGNVNINAVAPGMAAALLATAAGLFVAIPALFAYNRLNGRNRDISSDMRVFLDEFVTRLAELRGAGAGVVHHADDRTAGTRHDALV</sequence>
<feature type="transmembrane region" description="Helical" evidence="10">
    <location>
        <begin position="563"/>
        <end position="584"/>
    </location>
</feature>
<evidence type="ECO:0000313" key="14">
    <source>
        <dbReference type="Proteomes" id="UP001108027"/>
    </source>
</evidence>
<accession>A0A9Q3ULH0</accession>
<comment type="caution">
    <text evidence="13">The sequence shown here is derived from an EMBL/GenBank/DDBJ whole genome shotgun (WGS) entry which is preliminary data.</text>
</comment>
<keyword evidence="14" id="KW-1185">Reference proteome</keyword>
<dbReference type="PANTHER" id="PTHR30625:SF3">
    <property type="entry name" value="TOL-PAL SYSTEM PROTEIN TOLQ"/>
    <property type="match status" value="1"/>
</dbReference>
<evidence type="ECO:0000256" key="7">
    <source>
        <dbReference type="ARBA" id="ARBA00023157"/>
    </source>
</evidence>
<keyword evidence="6 10" id="KW-0472">Membrane</keyword>
<keyword evidence="5 10" id="KW-1133">Transmembrane helix</keyword>
<keyword evidence="2" id="KW-1003">Cell membrane</keyword>
<comment type="similarity">
    <text evidence="8">Belongs to the exbB/tolQ family.</text>
</comment>
<keyword evidence="8" id="KW-0813">Transport</keyword>
<dbReference type="Gene3D" id="2.60.120.200">
    <property type="match status" value="1"/>
</dbReference>
<feature type="signal peptide" evidence="11">
    <location>
        <begin position="1"/>
        <end position="23"/>
    </location>
</feature>
<dbReference type="InterPro" id="IPR050790">
    <property type="entry name" value="ExbB/TolQ_transport"/>
</dbReference>
<dbReference type="InterPro" id="IPR018765">
    <property type="entry name" value="DUF2341"/>
</dbReference>
<dbReference type="RefSeq" id="WP_228233596.1">
    <property type="nucleotide sequence ID" value="NZ_ARXL01000101.1"/>
</dbReference>
<feature type="region of interest" description="Disordered" evidence="9">
    <location>
        <begin position="305"/>
        <end position="332"/>
    </location>
</feature>
<dbReference type="Proteomes" id="UP001108027">
    <property type="component" value="Unassembled WGS sequence"/>
</dbReference>
<organism evidence="13 14">
    <name type="scientific">Alloalcanivorax marinus</name>
    <dbReference type="NCBI Taxonomy" id="1177169"/>
    <lineage>
        <taxon>Bacteria</taxon>
        <taxon>Pseudomonadati</taxon>
        <taxon>Pseudomonadota</taxon>
        <taxon>Gammaproteobacteria</taxon>
        <taxon>Oceanospirillales</taxon>
        <taxon>Alcanivoracaceae</taxon>
        <taxon>Alloalcanivorax</taxon>
    </lineage>
</organism>
<feature type="chain" id="PRO_5040139255" evidence="11">
    <location>
        <begin position="24"/>
        <end position="636"/>
    </location>
</feature>
<evidence type="ECO:0000313" key="13">
    <source>
        <dbReference type="EMBL" id="MCC4308390.1"/>
    </source>
</evidence>
<keyword evidence="4 11" id="KW-0732">Signal</keyword>
<dbReference type="SMART" id="SM00560">
    <property type="entry name" value="LamGL"/>
    <property type="match status" value="1"/>
</dbReference>
<dbReference type="GO" id="GO:0005886">
    <property type="term" value="C:plasma membrane"/>
    <property type="evidence" value="ECO:0007669"/>
    <property type="project" value="UniProtKB-SubCell"/>
</dbReference>
<protein>
    <submittedName>
        <fullName evidence="13">DUF2341 domain-containing protein</fullName>
    </submittedName>
</protein>
<keyword evidence="7" id="KW-1015">Disulfide bond</keyword>
<evidence type="ECO:0000256" key="1">
    <source>
        <dbReference type="ARBA" id="ARBA00004651"/>
    </source>
</evidence>
<name>A0A9Q3ULH0_9GAMM</name>
<feature type="transmembrane region" description="Helical" evidence="10">
    <location>
        <begin position="404"/>
        <end position="423"/>
    </location>
</feature>
<dbReference type="Pfam" id="PF10102">
    <property type="entry name" value="DUF2341"/>
    <property type="match status" value="1"/>
</dbReference>
<evidence type="ECO:0000256" key="8">
    <source>
        <dbReference type="RuleBase" id="RU004057"/>
    </source>
</evidence>
<dbReference type="InterPro" id="IPR013320">
    <property type="entry name" value="ConA-like_dom_sf"/>
</dbReference>
<dbReference type="Pfam" id="PF13385">
    <property type="entry name" value="Laminin_G_3"/>
    <property type="match status" value="1"/>
</dbReference>
<dbReference type="PANTHER" id="PTHR30625">
    <property type="entry name" value="PROTEIN TOLQ"/>
    <property type="match status" value="1"/>
</dbReference>
<proteinExistence type="inferred from homology"/>
<keyword evidence="3 10" id="KW-0812">Transmembrane</keyword>
<dbReference type="InterPro" id="IPR002898">
    <property type="entry name" value="MotA_ExbB_proton_chnl"/>
</dbReference>
<evidence type="ECO:0000256" key="9">
    <source>
        <dbReference type="SAM" id="MobiDB-lite"/>
    </source>
</evidence>
<dbReference type="SUPFAM" id="SSF49899">
    <property type="entry name" value="Concanavalin A-like lectins/glucanases"/>
    <property type="match status" value="1"/>
</dbReference>
<dbReference type="GO" id="GO:0017038">
    <property type="term" value="P:protein import"/>
    <property type="evidence" value="ECO:0007669"/>
    <property type="project" value="TreeGrafter"/>
</dbReference>
<evidence type="ECO:0000256" key="4">
    <source>
        <dbReference type="ARBA" id="ARBA00022729"/>
    </source>
</evidence>
<evidence type="ECO:0000256" key="2">
    <source>
        <dbReference type="ARBA" id="ARBA00022475"/>
    </source>
</evidence>